<feature type="domain" description="Elongation Factor G" evidence="6">
    <location>
        <begin position="6"/>
        <end position="80"/>
    </location>
</feature>
<dbReference type="GO" id="GO:0070125">
    <property type="term" value="P:mitochondrial translational elongation"/>
    <property type="evidence" value="ECO:0007669"/>
    <property type="project" value="TreeGrafter"/>
</dbReference>
<proteinExistence type="predicted"/>
<dbReference type="InterPro" id="IPR041095">
    <property type="entry name" value="EFG_II"/>
</dbReference>
<evidence type="ECO:0000256" key="3">
    <source>
        <dbReference type="ARBA" id="ARBA00022917"/>
    </source>
</evidence>
<dbReference type="SUPFAM" id="SSF54980">
    <property type="entry name" value="EF-G C-terminal domain-like"/>
    <property type="match status" value="1"/>
</dbReference>
<organism evidence="7 8">
    <name type="scientific">Escallonia rubra</name>
    <dbReference type="NCBI Taxonomy" id="112253"/>
    <lineage>
        <taxon>Eukaryota</taxon>
        <taxon>Viridiplantae</taxon>
        <taxon>Streptophyta</taxon>
        <taxon>Embryophyta</taxon>
        <taxon>Tracheophyta</taxon>
        <taxon>Spermatophyta</taxon>
        <taxon>Magnoliopsida</taxon>
        <taxon>eudicotyledons</taxon>
        <taxon>Gunneridae</taxon>
        <taxon>Pentapetalae</taxon>
        <taxon>asterids</taxon>
        <taxon>campanulids</taxon>
        <taxon>Escalloniales</taxon>
        <taxon>Escalloniaceae</taxon>
        <taxon>Escallonia</taxon>
    </lineage>
</organism>
<dbReference type="InterPro" id="IPR020568">
    <property type="entry name" value="Ribosomal_Su5_D2-typ_SF"/>
</dbReference>
<evidence type="ECO:0000256" key="4">
    <source>
        <dbReference type="ARBA" id="ARBA00023134"/>
    </source>
</evidence>
<evidence type="ECO:0000313" key="7">
    <source>
        <dbReference type="EMBL" id="KAK2973111.1"/>
    </source>
</evidence>
<dbReference type="SUPFAM" id="SSF54211">
    <property type="entry name" value="Ribosomal protein S5 domain 2-like"/>
    <property type="match status" value="1"/>
</dbReference>
<dbReference type="InterPro" id="IPR014721">
    <property type="entry name" value="Ribsml_uS5_D2-typ_fold_subgr"/>
</dbReference>
<keyword evidence="4" id="KW-0342">GTP-binding</keyword>
<evidence type="ECO:0008006" key="9">
    <source>
        <dbReference type="Google" id="ProtNLM"/>
    </source>
</evidence>
<dbReference type="CDD" id="cd16262">
    <property type="entry name" value="EFG_III"/>
    <property type="match status" value="1"/>
</dbReference>
<dbReference type="GO" id="GO:0003924">
    <property type="term" value="F:GTPase activity"/>
    <property type="evidence" value="ECO:0007669"/>
    <property type="project" value="TreeGrafter"/>
</dbReference>
<reference evidence="7" key="1">
    <citation type="submission" date="2022-12" db="EMBL/GenBank/DDBJ databases">
        <title>Draft genome assemblies for two species of Escallonia (Escalloniales).</title>
        <authorList>
            <person name="Chanderbali A."/>
            <person name="Dervinis C."/>
            <person name="Anghel I."/>
            <person name="Soltis D."/>
            <person name="Soltis P."/>
            <person name="Zapata F."/>
        </authorList>
    </citation>
    <scope>NUCLEOTIDE SEQUENCE</scope>
    <source>
        <strain evidence="7">UCBG92.1500</strain>
        <tissue evidence="7">Leaf</tissue>
    </source>
</reference>
<dbReference type="Pfam" id="PF14492">
    <property type="entry name" value="EFG_III"/>
    <property type="match status" value="1"/>
</dbReference>
<evidence type="ECO:0000313" key="8">
    <source>
        <dbReference type="Proteomes" id="UP001187471"/>
    </source>
</evidence>
<accession>A0AA88U8Y2</accession>
<dbReference type="Gene3D" id="3.30.70.870">
    <property type="entry name" value="Elongation Factor G (Translational Gtpase), domain 3"/>
    <property type="match status" value="1"/>
</dbReference>
<dbReference type="FunFam" id="3.30.70.870:FF:000001">
    <property type="entry name" value="Elongation factor G"/>
    <property type="match status" value="1"/>
</dbReference>
<evidence type="ECO:0000256" key="2">
    <source>
        <dbReference type="ARBA" id="ARBA00022768"/>
    </source>
</evidence>
<dbReference type="GO" id="GO:0005525">
    <property type="term" value="F:GTP binding"/>
    <property type="evidence" value="ECO:0007669"/>
    <property type="project" value="UniProtKB-KW"/>
</dbReference>
<keyword evidence="8" id="KW-1185">Reference proteome</keyword>
<dbReference type="PANTHER" id="PTHR43636:SF2">
    <property type="entry name" value="ELONGATION FACTOR G, MITOCHONDRIAL"/>
    <property type="match status" value="1"/>
</dbReference>
<comment type="caution">
    <text evidence="7">The sequence shown here is derived from an EMBL/GenBank/DDBJ whole genome shotgun (WGS) entry which is preliminary data.</text>
</comment>
<protein>
    <recommendedName>
        <fullName evidence="9">Elongation factor G</fullName>
    </recommendedName>
</protein>
<dbReference type="GO" id="GO:0005739">
    <property type="term" value="C:mitochondrion"/>
    <property type="evidence" value="ECO:0007669"/>
    <property type="project" value="TreeGrafter"/>
</dbReference>
<dbReference type="GO" id="GO:0003746">
    <property type="term" value="F:translation elongation factor activity"/>
    <property type="evidence" value="ECO:0007669"/>
    <property type="project" value="UniProtKB-KW"/>
</dbReference>
<feature type="domain" description="Translation elongation factor EFG/EF2" evidence="5">
    <location>
        <begin position="81"/>
        <end position="117"/>
    </location>
</feature>
<dbReference type="PANTHER" id="PTHR43636">
    <property type="entry name" value="ELONGATION FACTOR G, MITOCHONDRIAL"/>
    <property type="match status" value="1"/>
</dbReference>
<evidence type="ECO:0000259" key="6">
    <source>
        <dbReference type="Pfam" id="PF14492"/>
    </source>
</evidence>
<evidence type="ECO:0000259" key="5">
    <source>
        <dbReference type="Pfam" id="PF03764"/>
    </source>
</evidence>
<dbReference type="InterPro" id="IPR005517">
    <property type="entry name" value="Transl_elong_EFG/EF2_IV"/>
</dbReference>
<dbReference type="AlphaFoldDB" id="A0AA88U8Y2"/>
<evidence type="ECO:0000256" key="1">
    <source>
        <dbReference type="ARBA" id="ARBA00022741"/>
    </source>
</evidence>
<keyword evidence="2" id="KW-0251">Elongation factor</keyword>
<dbReference type="InterPro" id="IPR009022">
    <property type="entry name" value="EFG_III"/>
</dbReference>
<keyword evidence="1" id="KW-0547">Nucleotide-binding</keyword>
<sequence length="145" mass="16418">MTSMNVPEPMMSLAVSPVSKDSGGQFSKALNRFQREDPTFRVGLDAESCQTIISGMGELHLDIYVERIRREYKVDAAVGKPRVNFRETVTQRAEFDYLHKKQSGGQGQYRMGKGEFTMEYKEHSPVSNDVQMQLVNTYKATKAAE</sequence>
<gene>
    <name evidence="7" type="ORF">RJ640_000638</name>
</gene>
<dbReference type="Proteomes" id="UP001187471">
    <property type="component" value="Unassembled WGS sequence"/>
</dbReference>
<dbReference type="Pfam" id="PF03764">
    <property type="entry name" value="EFG_IV"/>
    <property type="match status" value="1"/>
</dbReference>
<dbReference type="InterPro" id="IPR035647">
    <property type="entry name" value="EFG_III/V"/>
</dbReference>
<dbReference type="Gene3D" id="3.30.230.10">
    <property type="match status" value="1"/>
</dbReference>
<keyword evidence="3" id="KW-0648">Protein biosynthesis</keyword>
<name>A0AA88U8Y2_9ASTE</name>
<dbReference type="EMBL" id="JAVXUO010002452">
    <property type="protein sequence ID" value="KAK2973111.1"/>
    <property type="molecule type" value="Genomic_DNA"/>
</dbReference>